<organism evidence="2 3">
    <name type="scientific">Desulfoluna butyratoxydans</name>
    <dbReference type="NCBI Taxonomy" id="231438"/>
    <lineage>
        <taxon>Bacteria</taxon>
        <taxon>Pseudomonadati</taxon>
        <taxon>Thermodesulfobacteriota</taxon>
        <taxon>Desulfobacteria</taxon>
        <taxon>Desulfobacterales</taxon>
        <taxon>Desulfolunaceae</taxon>
        <taxon>Desulfoluna</taxon>
    </lineage>
</organism>
<dbReference type="AlphaFoldDB" id="A0A4U8YM18"/>
<dbReference type="Pfam" id="PF11810">
    <property type="entry name" value="DUF3332"/>
    <property type="match status" value="1"/>
</dbReference>
<gene>
    <name evidence="2" type="ORF">MSL71_21630</name>
</gene>
<sequence>MKKTTGLLIGFLITMYGMGCMGQMGLSQKAIGVNLKLVDNRYGRAGIYILGAPIYAVTSIIDLFIINSIEFWTGTNPITKKKPAIVDTPVDAWMKVDDNLDPAATEAPLSFLGMPVESIDITTPDSSSIKMDLRFEDGTMQSVVGLRSPEGYVNIFVDDRLVAYATHEALETYVAEIRRTQPVTIAAQSSR</sequence>
<feature type="transmembrane region" description="Helical" evidence="1">
    <location>
        <begin position="48"/>
        <end position="72"/>
    </location>
</feature>
<dbReference type="InterPro" id="IPR021768">
    <property type="entry name" value="DUF3332"/>
</dbReference>
<name>A0A4U8YM18_9BACT</name>
<protein>
    <recommendedName>
        <fullName evidence="4">DUF3332 domain-containing protein</fullName>
    </recommendedName>
</protein>
<evidence type="ECO:0000256" key="1">
    <source>
        <dbReference type="SAM" id="Phobius"/>
    </source>
</evidence>
<keyword evidence="3" id="KW-1185">Reference proteome</keyword>
<evidence type="ECO:0008006" key="4">
    <source>
        <dbReference type="Google" id="ProtNLM"/>
    </source>
</evidence>
<keyword evidence="1" id="KW-1133">Transmembrane helix</keyword>
<evidence type="ECO:0000313" key="2">
    <source>
        <dbReference type="EMBL" id="VFQ44514.1"/>
    </source>
</evidence>
<proteinExistence type="predicted"/>
<keyword evidence="1" id="KW-0812">Transmembrane</keyword>
<keyword evidence="1" id="KW-0472">Membrane</keyword>
<dbReference type="Proteomes" id="UP000507962">
    <property type="component" value="Unassembled WGS sequence"/>
</dbReference>
<dbReference type="RefSeq" id="WP_180140093.1">
    <property type="nucleotide sequence ID" value="NZ_CAADHO010000003.1"/>
</dbReference>
<reference evidence="2 3" key="1">
    <citation type="submission" date="2019-03" db="EMBL/GenBank/DDBJ databases">
        <authorList>
            <person name="Nijsse B."/>
        </authorList>
    </citation>
    <scope>NUCLEOTIDE SEQUENCE [LARGE SCALE GENOMIC DNA]</scope>
    <source>
        <strain evidence="2">Desulfoluna butyratoxydans MSL71</strain>
    </source>
</reference>
<accession>A0A4U8YM18</accession>
<evidence type="ECO:0000313" key="3">
    <source>
        <dbReference type="Proteomes" id="UP000507962"/>
    </source>
</evidence>
<dbReference type="EMBL" id="CAADHO010000003">
    <property type="protein sequence ID" value="VFQ44514.1"/>
    <property type="molecule type" value="Genomic_DNA"/>
</dbReference>